<keyword evidence="4" id="KW-1185">Reference proteome</keyword>
<gene>
    <name evidence="3" type="ORF">SAMN02745244_00274</name>
</gene>
<protein>
    <submittedName>
        <fullName evidence="3">Leader peptidase (Prepilin peptidase) / N-methyltransferase</fullName>
    </submittedName>
</protein>
<feature type="transmembrane region" description="Helical" evidence="1">
    <location>
        <begin position="38"/>
        <end position="59"/>
    </location>
</feature>
<dbReference type="STRING" id="1123357.SAMN02745244_00274"/>
<sequence length="215" mass="22435">MVTVVPIALAVASALTWLLVVPGIRIDDDEAPDLSRLVSWRSTVVVGAATLLMAQVLRATPVDHWWLWAPYLWLGVPLVAVDLCTTFLPARLNHLTLGAMAVAAIPMTLTQPRLGLWAVIGAAAVYGVFYLVWRLGLGIGFGDVRLAALIGAVSGPSGAQGVAVAVFAGTALGAVHALAHHVWACRDARRPRHFAYGPALYAGPVLAVGLGAIAG</sequence>
<accession>A0A1M6ATM7</accession>
<feature type="transmembrane region" description="Helical" evidence="1">
    <location>
        <begin position="114"/>
        <end position="133"/>
    </location>
</feature>
<dbReference type="OrthoDB" id="3734500at2"/>
<dbReference type="EMBL" id="FQZG01000005">
    <property type="protein sequence ID" value="SHI39836.1"/>
    <property type="molecule type" value="Genomic_DNA"/>
</dbReference>
<dbReference type="Pfam" id="PF01478">
    <property type="entry name" value="Peptidase_A24"/>
    <property type="match status" value="1"/>
</dbReference>
<dbReference type="RefSeq" id="WP_139280046.1">
    <property type="nucleotide sequence ID" value="NZ_FQZG01000005.1"/>
</dbReference>
<keyword evidence="1" id="KW-0472">Membrane</keyword>
<dbReference type="GO" id="GO:0032259">
    <property type="term" value="P:methylation"/>
    <property type="evidence" value="ECO:0007669"/>
    <property type="project" value="UniProtKB-KW"/>
</dbReference>
<feature type="domain" description="Prepilin type IV endopeptidase peptidase" evidence="2">
    <location>
        <begin position="76"/>
        <end position="177"/>
    </location>
</feature>
<evidence type="ECO:0000313" key="3">
    <source>
        <dbReference type="EMBL" id="SHI39836.1"/>
    </source>
</evidence>
<organism evidence="3 4">
    <name type="scientific">Tessaracoccus bendigoensis DSM 12906</name>
    <dbReference type="NCBI Taxonomy" id="1123357"/>
    <lineage>
        <taxon>Bacteria</taxon>
        <taxon>Bacillati</taxon>
        <taxon>Actinomycetota</taxon>
        <taxon>Actinomycetes</taxon>
        <taxon>Propionibacteriales</taxon>
        <taxon>Propionibacteriaceae</taxon>
        <taxon>Tessaracoccus</taxon>
    </lineage>
</organism>
<dbReference type="GO" id="GO:0008168">
    <property type="term" value="F:methyltransferase activity"/>
    <property type="evidence" value="ECO:0007669"/>
    <property type="project" value="UniProtKB-KW"/>
</dbReference>
<reference evidence="3 4" key="1">
    <citation type="submission" date="2016-11" db="EMBL/GenBank/DDBJ databases">
        <authorList>
            <person name="Jaros S."/>
            <person name="Januszkiewicz K."/>
            <person name="Wedrychowicz H."/>
        </authorList>
    </citation>
    <scope>NUCLEOTIDE SEQUENCE [LARGE SCALE GENOMIC DNA]</scope>
    <source>
        <strain evidence="3 4">DSM 12906</strain>
    </source>
</reference>
<evidence type="ECO:0000313" key="4">
    <source>
        <dbReference type="Proteomes" id="UP000184512"/>
    </source>
</evidence>
<dbReference type="Proteomes" id="UP000184512">
    <property type="component" value="Unassembled WGS sequence"/>
</dbReference>
<feature type="transmembrane region" description="Helical" evidence="1">
    <location>
        <begin position="71"/>
        <end position="93"/>
    </location>
</feature>
<name>A0A1M6ATM7_9ACTN</name>
<proteinExistence type="predicted"/>
<feature type="transmembrane region" description="Helical" evidence="1">
    <location>
        <begin position="195"/>
        <end position="214"/>
    </location>
</feature>
<dbReference type="AlphaFoldDB" id="A0A1M6ATM7"/>
<evidence type="ECO:0000256" key="1">
    <source>
        <dbReference type="SAM" id="Phobius"/>
    </source>
</evidence>
<dbReference type="GO" id="GO:0016020">
    <property type="term" value="C:membrane"/>
    <property type="evidence" value="ECO:0007669"/>
    <property type="project" value="InterPro"/>
</dbReference>
<dbReference type="InterPro" id="IPR000045">
    <property type="entry name" value="Prepilin_IV_endopep_pep"/>
</dbReference>
<dbReference type="GO" id="GO:0004190">
    <property type="term" value="F:aspartic-type endopeptidase activity"/>
    <property type="evidence" value="ECO:0007669"/>
    <property type="project" value="InterPro"/>
</dbReference>
<feature type="transmembrane region" description="Helical" evidence="1">
    <location>
        <begin position="6"/>
        <end position="26"/>
    </location>
</feature>
<keyword evidence="3" id="KW-0808">Transferase</keyword>
<feature type="transmembrane region" description="Helical" evidence="1">
    <location>
        <begin position="162"/>
        <end position="183"/>
    </location>
</feature>
<keyword evidence="1" id="KW-1133">Transmembrane helix</keyword>
<evidence type="ECO:0000259" key="2">
    <source>
        <dbReference type="Pfam" id="PF01478"/>
    </source>
</evidence>
<keyword evidence="1" id="KW-0812">Transmembrane</keyword>
<keyword evidence="3" id="KW-0489">Methyltransferase</keyword>